<dbReference type="Gene3D" id="3.90.1580.10">
    <property type="entry name" value="paralog of FGE (formylglycine-generating enzyme)"/>
    <property type="match status" value="1"/>
</dbReference>
<gene>
    <name evidence="3" type="primary">pkn1_2</name>
    <name evidence="3" type="ORF">STSP1_00959</name>
</gene>
<dbReference type="AlphaFoldDB" id="A0A1W6LLE6"/>
<dbReference type="GO" id="GO:0004674">
    <property type="term" value="F:protein serine/threonine kinase activity"/>
    <property type="evidence" value="ECO:0007669"/>
    <property type="project" value="UniProtKB-EC"/>
</dbReference>
<dbReference type="GO" id="GO:0120147">
    <property type="term" value="F:formylglycine-generating oxidase activity"/>
    <property type="evidence" value="ECO:0007669"/>
    <property type="project" value="TreeGrafter"/>
</dbReference>
<evidence type="ECO:0000259" key="2">
    <source>
        <dbReference type="Pfam" id="PF03781"/>
    </source>
</evidence>
<keyword evidence="4" id="KW-1185">Reference proteome</keyword>
<dbReference type="PANTHER" id="PTHR23150">
    <property type="entry name" value="SULFATASE MODIFYING FACTOR 1, 2"/>
    <property type="match status" value="1"/>
</dbReference>
<proteinExistence type="predicted"/>
<accession>A0A1W6LLE6</accession>
<keyword evidence="1" id="KW-0732">Signal</keyword>
<dbReference type="EC" id="2.7.11.1" evidence="3"/>
<keyword evidence="3" id="KW-0418">Kinase</keyword>
<sequence precursor="true">MKNLAVICVLLYSSILFANSAPEVTNVQANQRTDGSGIVEISYTLSDADGDACQISAAVSDDGGETYSITPTDLSGDTGGNITPGSRTIYWNSKADLPGEYGENYRVKITADDGQSPEGPAGMVWVYIDDPGVSGHEGFTGYMSKYETTNAQYCQYLNDALASGDIEMNNYNIYGSSGDYSGQIYYDMDDTHAQISYSDGSFYVKTRDGYDMSDHPVVEVSWYGAIGFCEYYGYRLPTEWEWQAAADYDGSYTYGCGTSIDHSKANYDDDNPLGLSGWPYTTPVGYYPAFGYGLCDMAGNAWEWTNSIYSDNYRVLRGGSWYYYDYNCSVSYRFSYVPYYASYGGIRAVRP</sequence>
<feature type="signal peptide" evidence="1">
    <location>
        <begin position="1"/>
        <end position="18"/>
    </location>
</feature>
<dbReference type="SUPFAM" id="SSF56436">
    <property type="entry name" value="C-type lectin-like"/>
    <property type="match status" value="1"/>
</dbReference>
<dbReference type="InterPro" id="IPR042095">
    <property type="entry name" value="SUMF_sf"/>
</dbReference>
<dbReference type="Proteomes" id="UP000193334">
    <property type="component" value="Chromosome"/>
</dbReference>
<dbReference type="STRING" id="1941349.STSP1_00959"/>
<reference evidence="4" key="1">
    <citation type="submission" date="2017-04" db="EMBL/GenBank/DDBJ databases">
        <title>Comparative genomics and description of representatives of a novel lineage of planctomycetes thriving in anoxic sediments.</title>
        <authorList>
            <person name="Spring S."/>
            <person name="Bunk B."/>
            <person name="Sproer C."/>
        </authorList>
    </citation>
    <scope>NUCLEOTIDE SEQUENCE [LARGE SCALE GENOMIC DNA]</scope>
    <source>
        <strain evidence="4">ST-PulAB-D4</strain>
    </source>
</reference>
<dbReference type="Pfam" id="PF03781">
    <property type="entry name" value="FGE-sulfatase"/>
    <property type="match status" value="1"/>
</dbReference>
<organism evidence="3 4">
    <name type="scientific">Sedimentisphaera salicampi</name>
    <dbReference type="NCBI Taxonomy" id="1941349"/>
    <lineage>
        <taxon>Bacteria</taxon>
        <taxon>Pseudomonadati</taxon>
        <taxon>Planctomycetota</taxon>
        <taxon>Phycisphaerae</taxon>
        <taxon>Sedimentisphaerales</taxon>
        <taxon>Sedimentisphaeraceae</taxon>
        <taxon>Sedimentisphaera</taxon>
    </lineage>
</organism>
<feature type="domain" description="Sulfatase-modifying factor enzyme-like" evidence="2">
    <location>
        <begin position="142"/>
        <end position="350"/>
    </location>
</feature>
<evidence type="ECO:0000313" key="4">
    <source>
        <dbReference type="Proteomes" id="UP000193334"/>
    </source>
</evidence>
<dbReference type="EMBL" id="CP021023">
    <property type="protein sequence ID" value="ARN56576.1"/>
    <property type="molecule type" value="Genomic_DNA"/>
</dbReference>
<evidence type="ECO:0000256" key="1">
    <source>
        <dbReference type="SAM" id="SignalP"/>
    </source>
</evidence>
<dbReference type="PANTHER" id="PTHR23150:SF19">
    <property type="entry name" value="FORMYLGLYCINE-GENERATING ENZYME"/>
    <property type="match status" value="1"/>
</dbReference>
<name>A0A1W6LLE6_9BACT</name>
<feature type="chain" id="PRO_5012348422" evidence="1">
    <location>
        <begin position="19"/>
        <end position="351"/>
    </location>
</feature>
<dbReference type="InterPro" id="IPR016187">
    <property type="entry name" value="CTDL_fold"/>
</dbReference>
<protein>
    <submittedName>
        <fullName evidence="3">Serine/threonine-protein kinase pkn1</fullName>
        <ecNumber evidence="3">2.7.11.1</ecNumber>
    </submittedName>
</protein>
<keyword evidence="3" id="KW-0808">Transferase</keyword>
<dbReference type="InterPro" id="IPR005532">
    <property type="entry name" value="SUMF_dom"/>
</dbReference>
<dbReference type="InterPro" id="IPR051043">
    <property type="entry name" value="Sulfatase_Mod_Factor_Kinase"/>
</dbReference>
<dbReference type="KEGG" id="pbp:STSP1_00959"/>
<dbReference type="RefSeq" id="WP_085755267.1">
    <property type="nucleotide sequence ID" value="NZ_CP021023.1"/>
</dbReference>
<evidence type="ECO:0000313" key="3">
    <source>
        <dbReference type="EMBL" id="ARN56576.1"/>
    </source>
</evidence>